<evidence type="ECO:0000256" key="3">
    <source>
        <dbReference type="ARBA" id="ARBA00022895"/>
    </source>
</evidence>
<evidence type="ECO:0000313" key="7">
    <source>
        <dbReference type="Proteomes" id="UP000232323"/>
    </source>
</evidence>
<dbReference type="GO" id="GO:0016233">
    <property type="term" value="P:telomere capping"/>
    <property type="evidence" value="ECO:0007669"/>
    <property type="project" value="TreeGrafter"/>
</dbReference>
<dbReference type="AlphaFoldDB" id="A0A250XG37"/>
<organism evidence="6 7">
    <name type="scientific">Chlamydomonas eustigma</name>
    <dbReference type="NCBI Taxonomy" id="1157962"/>
    <lineage>
        <taxon>Eukaryota</taxon>
        <taxon>Viridiplantae</taxon>
        <taxon>Chlorophyta</taxon>
        <taxon>core chlorophytes</taxon>
        <taxon>Chlorophyceae</taxon>
        <taxon>CS clade</taxon>
        <taxon>Chlamydomonadales</taxon>
        <taxon>Chlamydomonadaceae</taxon>
        <taxon>Chlamydomonas</taxon>
    </lineage>
</organism>
<keyword evidence="2" id="KW-0158">Chromosome</keyword>
<accession>A0A250XG37</accession>
<evidence type="ECO:0000256" key="4">
    <source>
        <dbReference type="ARBA" id="ARBA00023125"/>
    </source>
</evidence>
<dbReference type="SUPFAM" id="SSF50249">
    <property type="entry name" value="Nucleic acid-binding proteins"/>
    <property type="match status" value="1"/>
</dbReference>
<dbReference type="GO" id="GO:0010521">
    <property type="term" value="F:telomerase inhibitor activity"/>
    <property type="evidence" value="ECO:0007669"/>
    <property type="project" value="TreeGrafter"/>
</dbReference>
<dbReference type="Proteomes" id="UP000232323">
    <property type="component" value="Unassembled WGS sequence"/>
</dbReference>
<dbReference type="GO" id="GO:0032210">
    <property type="term" value="P:regulation of telomere maintenance via telomerase"/>
    <property type="evidence" value="ECO:0007669"/>
    <property type="project" value="TreeGrafter"/>
</dbReference>
<comment type="caution">
    <text evidence="6">The sequence shown here is derived from an EMBL/GenBank/DDBJ whole genome shotgun (WGS) entry which is preliminary data.</text>
</comment>
<proteinExistence type="predicted"/>
<dbReference type="InterPro" id="IPR028389">
    <property type="entry name" value="POT1"/>
</dbReference>
<keyword evidence="3" id="KW-0779">Telomere</keyword>
<dbReference type="PANTHER" id="PTHR14513">
    <property type="entry name" value="PROTECTION OF TELOMERES 1"/>
    <property type="match status" value="1"/>
</dbReference>
<dbReference type="InterPro" id="IPR012340">
    <property type="entry name" value="NA-bd_OB-fold"/>
</dbReference>
<dbReference type="GO" id="GO:0098505">
    <property type="term" value="F:G-rich strand telomeric DNA binding"/>
    <property type="evidence" value="ECO:0007669"/>
    <property type="project" value="TreeGrafter"/>
</dbReference>
<dbReference type="InterPro" id="IPR011564">
    <property type="entry name" value="Telomer_end-bd_POT1/Cdc13"/>
</dbReference>
<comment type="subcellular location">
    <subcellularLocation>
        <location evidence="1">Chromosome</location>
        <location evidence="1">Telomere</location>
    </subcellularLocation>
</comment>
<reference evidence="6 7" key="1">
    <citation type="submission" date="2017-08" db="EMBL/GenBank/DDBJ databases">
        <title>Acidophilic green algal genome provides insights into adaptation to an acidic environment.</title>
        <authorList>
            <person name="Hirooka S."/>
            <person name="Hirose Y."/>
            <person name="Kanesaki Y."/>
            <person name="Higuchi S."/>
            <person name="Fujiwara T."/>
            <person name="Onuma R."/>
            <person name="Era A."/>
            <person name="Ohbayashi R."/>
            <person name="Uzuka A."/>
            <person name="Nozaki H."/>
            <person name="Yoshikawa H."/>
            <person name="Miyagishima S.Y."/>
        </authorList>
    </citation>
    <scope>NUCLEOTIDE SEQUENCE [LARGE SCALE GENOMIC DNA]</scope>
    <source>
        <strain evidence="6 7">NIES-2499</strain>
    </source>
</reference>
<name>A0A250XG37_9CHLO</name>
<evidence type="ECO:0000256" key="1">
    <source>
        <dbReference type="ARBA" id="ARBA00004574"/>
    </source>
</evidence>
<dbReference type="Gene3D" id="2.40.50.140">
    <property type="entry name" value="Nucleic acid-binding proteins"/>
    <property type="match status" value="1"/>
</dbReference>
<evidence type="ECO:0000313" key="6">
    <source>
        <dbReference type="EMBL" id="GAX81996.1"/>
    </source>
</evidence>
<gene>
    <name evidence="6" type="ORF">CEUSTIGMA_g9424.t1</name>
</gene>
<feature type="domain" description="Telomeric single stranded DNA binding POT1/Cdc13" evidence="5">
    <location>
        <begin position="26"/>
        <end position="100"/>
    </location>
</feature>
<keyword evidence="7" id="KW-1185">Reference proteome</keyword>
<dbReference type="GO" id="GO:0000783">
    <property type="term" value="C:nuclear telomere cap complex"/>
    <property type="evidence" value="ECO:0007669"/>
    <property type="project" value="TreeGrafter"/>
</dbReference>
<evidence type="ECO:0000256" key="2">
    <source>
        <dbReference type="ARBA" id="ARBA00022454"/>
    </source>
</evidence>
<feature type="non-terminal residue" evidence="6">
    <location>
        <position position="449"/>
    </location>
</feature>
<dbReference type="Pfam" id="PF02765">
    <property type="entry name" value="POT1"/>
    <property type="match status" value="1"/>
</dbReference>
<keyword evidence="4" id="KW-0238">DNA-binding</keyword>
<dbReference type="EMBL" id="BEGY01000074">
    <property type="protein sequence ID" value="GAX81996.1"/>
    <property type="molecule type" value="Genomic_DNA"/>
</dbReference>
<dbReference type="PANTHER" id="PTHR14513:SF0">
    <property type="entry name" value="PROTECTION OF TELOMERES PROTEIN 1"/>
    <property type="match status" value="1"/>
</dbReference>
<protein>
    <recommendedName>
        <fullName evidence="5">Telomeric single stranded DNA binding POT1/Cdc13 domain-containing protein</fullName>
    </recommendedName>
</protein>
<sequence length="449" mass="49601">MSTAFYSSLLVLSENFEKGLLQDFRVNICALICDWKPTRKSKGSDHVSVFYLSDESNEGRERVELVLFSSSHSLLPQADWDVIGDIIILDTVKVQYCNLEDGGKKVQLFGKLNDRRFPNTSYSIVHAEAVISGNIEPHFKSKDQFLTEHQCQRVRQLSGYSQSIKSLKPSFLNLVPRGPGSRELTVPGGAALNKVSDLVRYIASAPTCAVDIICKVLSLDKREKGLLVLHVWDGTSVEPAYSMYENDSPLVAGVWECSAMHPRNHALPLRSMPGVQGTTICTLRPGEMAACSPHLIPETGTAVPVVFPLWLLSETFPDVDVGLNSWVKFKKMVPLAVKGQIQLMYMPYSKTVLRSEAENGLEMGIRADDILCGRLSSGQFSASTSLDPSSCCSRVLVPESTEVVSIRHVLKCIHDGIPGIYRLNAQVLRFLPADAQHALMPLHELHLPV</sequence>
<evidence type="ECO:0000259" key="5">
    <source>
        <dbReference type="Pfam" id="PF02765"/>
    </source>
</evidence>